<proteinExistence type="predicted"/>
<dbReference type="GO" id="GO:0016740">
    <property type="term" value="F:transferase activity"/>
    <property type="evidence" value="ECO:0007669"/>
    <property type="project" value="UniProtKB-KW"/>
</dbReference>
<dbReference type="SUPFAM" id="SSF81301">
    <property type="entry name" value="Nucleotidyltransferase"/>
    <property type="match status" value="1"/>
</dbReference>
<dbReference type="Proteomes" id="UP000501381">
    <property type="component" value="Segment"/>
</dbReference>
<name>A0A6H0X3U1_9CAUD</name>
<organism evidence="1 2">
    <name type="scientific">Vibrio phage vB_VpP_FE11</name>
    <dbReference type="NCBI Taxonomy" id="2723990"/>
    <lineage>
        <taxon>Viruses</taxon>
        <taxon>Duplodnaviria</taxon>
        <taxon>Heunggongvirae</taxon>
        <taxon>Uroviricota</taxon>
        <taxon>Caudoviricetes</taxon>
        <taxon>Autographivirales</taxon>
        <taxon>Autoscriptoviridae</taxon>
        <taxon>Maculvirus</taxon>
        <taxon>Maculvirus FE11</taxon>
    </lineage>
</organism>
<accession>A0A6H0X3U1</accession>
<evidence type="ECO:0000313" key="1">
    <source>
        <dbReference type="EMBL" id="QIW87160.1"/>
    </source>
</evidence>
<evidence type="ECO:0000313" key="2">
    <source>
        <dbReference type="Proteomes" id="UP000501381"/>
    </source>
</evidence>
<protein>
    <submittedName>
        <fullName evidence="1">Putative nucleotidyl transferase</fullName>
    </submittedName>
</protein>
<dbReference type="EMBL" id="MT178448">
    <property type="protein sequence ID" value="QIW87160.1"/>
    <property type="molecule type" value="Genomic_DNA"/>
</dbReference>
<reference evidence="1 2" key="1">
    <citation type="submission" date="2020-03" db="EMBL/GenBank/DDBJ databases">
        <authorList>
            <person name="Chen H."/>
        </authorList>
    </citation>
    <scope>NUCLEOTIDE SEQUENCE [LARGE SCALE GENOMIC DNA]</scope>
</reference>
<dbReference type="InterPro" id="IPR043519">
    <property type="entry name" value="NT_sf"/>
</dbReference>
<keyword evidence="1" id="KW-0808">Transferase</keyword>
<dbReference type="Gene3D" id="3.30.460.10">
    <property type="entry name" value="Beta Polymerase, domain 2"/>
    <property type="match status" value="1"/>
</dbReference>
<sequence length="199" mass="22348">MDKHVLDIAARDITQLIHSTINRPYEVAVAGGAVRDMARGFKPKDLDIVVAVGPDSCTAEVFSWMMTMSVTLSQLDIASEVFLAYTDEEANCDSDFDEKLYGGIKIKHPVIEIDVLFSRKPSMSEAVEDFDCILNKLWTADMRYVQGHVYVVDTSVQGMPYVASHARTERLDKMMALAIKYDGVPIVHNLDDLEEELRE</sequence>
<keyword evidence="2" id="KW-1185">Reference proteome</keyword>